<name>A0ABQ1K214_9GAMM</name>
<organism evidence="1 2">
    <name type="scientific">Marinobacterium zhoushanense</name>
    <dbReference type="NCBI Taxonomy" id="1679163"/>
    <lineage>
        <taxon>Bacteria</taxon>
        <taxon>Pseudomonadati</taxon>
        <taxon>Pseudomonadota</taxon>
        <taxon>Gammaproteobacteria</taxon>
        <taxon>Oceanospirillales</taxon>
        <taxon>Oceanospirillaceae</taxon>
        <taxon>Marinobacterium</taxon>
    </lineage>
</organism>
<dbReference type="EMBL" id="BMIJ01000001">
    <property type="protein sequence ID" value="GGB81931.1"/>
    <property type="molecule type" value="Genomic_DNA"/>
</dbReference>
<dbReference type="NCBIfam" id="NF041068">
    <property type="entry name" value="DpdK"/>
    <property type="match status" value="1"/>
</dbReference>
<sequence>MSQITSRQIHTFRDLGKRTAKDLLVSQFVVMTISPPPEIWVVSPWIKDFPVLEDPSEPFRAIGWEKPVLYFSDLVSIVVNNGSRLNLVVKRDDRNDTFLTRLRDLILDPDNTRFGESDELHIKGLLTETIYIKGSMNFTYRGANINDEGITYETEPEIVSLSRQQFREHYKNVLGNWRS</sequence>
<proteinExistence type="predicted"/>
<evidence type="ECO:0000313" key="1">
    <source>
        <dbReference type="EMBL" id="GGB81931.1"/>
    </source>
</evidence>
<protein>
    <recommendedName>
        <fullName evidence="3">Phospholipase D-like protein</fullName>
    </recommendedName>
</protein>
<evidence type="ECO:0000313" key="2">
    <source>
        <dbReference type="Proteomes" id="UP000629025"/>
    </source>
</evidence>
<keyword evidence="2" id="KW-1185">Reference proteome</keyword>
<accession>A0ABQ1K214</accession>
<reference evidence="2" key="1">
    <citation type="journal article" date="2019" name="Int. J. Syst. Evol. Microbiol.">
        <title>The Global Catalogue of Microorganisms (GCM) 10K type strain sequencing project: providing services to taxonomists for standard genome sequencing and annotation.</title>
        <authorList>
            <consortium name="The Broad Institute Genomics Platform"/>
            <consortium name="The Broad Institute Genome Sequencing Center for Infectious Disease"/>
            <person name="Wu L."/>
            <person name="Ma J."/>
        </authorList>
    </citation>
    <scope>NUCLEOTIDE SEQUENCE [LARGE SCALE GENOMIC DNA]</scope>
    <source>
        <strain evidence="2">CGMCC 1.15341</strain>
    </source>
</reference>
<dbReference type="RefSeq" id="WP_188745481.1">
    <property type="nucleotide sequence ID" value="NZ_BMIJ01000001.1"/>
</dbReference>
<gene>
    <name evidence="1" type="ORF">GCM10011352_04640</name>
</gene>
<comment type="caution">
    <text evidence="1">The sequence shown here is derived from an EMBL/GenBank/DDBJ whole genome shotgun (WGS) entry which is preliminary data.</text>
</comment>
<dbReference type="Proteomes" id="UP000629025">
    <property type="component" value="Unassembled WGS sequence"/>
</dbReference>
<evidence type="ECO:0008006" key="3">
    <source>
        <dbReference type="Google" id="ProtNLM"/>
    </source>
</evidence>